<dbReference type="EMBL" id="CAVMJV010000081">
    <property type="protein sequence ID" value="CAK5090261.1"/>
    <property type="molecule type" value="Genomic_DNA"/>
</dbReference>
<keyword evidence="2" id="KW-1185">Reference proteome</keyword>
<protein>
    <submittedName>
        <fullName evidence="1">Uncharacterized protein</fullName>
    </submittedName>
</protein>
<gene>
    <name evidence="1" type="ORF">MENTE1834_LOCUS38039</name>
</gene>
<reference evidence="1" key="1">
    <citation type="submission" date="2023-11" db="EMBL/GenBank/DDBJ databases">
        <authorList>
            <person name="Poullet M."/>
        </authorList>
    </citation>
    <scope>NUCLEOTIDE SEQUENCE</scope>
    <source>
        <strain evidence="1">E1834</strain>
    </source>
</reference>
<comment type="caution">
    <text evidence="1">The sequence shown here is derived from an EMBL/GenBank/DDBJ whole genome shotgun (WGS) entry which is preliminary data.</text>
</comment>
<evidence type="ECO:0000313" key="1">
    <source>
        <dbReference type="EMBL" id="CAK5090261.1"/>
    </source>
</evidence>
<proteinExistence type="predicted"/>
<dbReference type="Proteomes" id="UP001497535">
    <property type="component" value="Unassembled WGS sequence"/>
</dbReference>
<name>A0ACB1AFE9_MELEN</name>
<evidence type="ECO:0000313" key="2">
    <source>
        <dbReference type="Proteomes" id="UP001497535"/>
    </source>
</evidence>
<sequence>MFFRYVKPKSIEELRLEMPITSKQIEEEILKQQNLLEYLHEHIQQMRQHSNQQVLLKQKEDEMWAVQTGITVLKRKLKNLTEVEGSIPKEVCSKEEKIEEKNNFNEEKKFCKEEDEEEIDETNAKLLEKQLIASKLSLSNEIGDEKKAIVRLLSELREILQLRNKLPESEQNLLTESQKATNNLSQQRPLKYIVPNNNNKQHVGSQTNKEQRNGEKDDNTDWEQLCAEEERKNAELLAELIRYRRICSQLRSRLEYVTLLVNLEKNNQHPTKLINDFENNSSQTEDSTNLLITRF</sequence>
<organism evidence="1 2">
    <name type="scientific">Meloidogyne enterolobii</name>
    <name type="common">Root-knot nematode worm</name>
    <name type="synonym">Meloidogyne mayaguensis</name>
    <dbReference type="NCBI Taxonomy" id="390850"/>
    <lineage>
        <taxon>Eukaryota</taxon>
        <taxon>Metazoa</taxon>
        <taxon>Ecdysozoa</taxon>
        <taxon>Nematoda</taxon>
        <taxon>Chromadorea</taxon>
        <taxon>Rhabditida</taxon>
        <taxon>Tylenchina</taxon>
        <taxon>Tylenchomorpha</taxon>
        <taxon>Tylenchoidea</taxon>
        <taxon>Meloidogynidae</taxon>
        <taxon>Meloidogyninae</taxon>
        <taxon>Meloidogyne</taxon>
    </lineage>
</organism>
<accession>A0ACB1AFE9</accession>